<keyword evidence="15" id="KW-0460">Magnesium</keyword>
<comment type="subcellular location">
    <subcellularLocation>
        <location evidence="2">Cell inner membrane</location>
        <topology evidence="2">Multi-pass membrane protein</topology>
    </subcellularLocation>
</comment>
<dbReference type="CDD" id="cd14264">
    <property type="entry name" value="DAGK_IM"/>
    <property type="match status" value="1"/>
</dbReference>
<comment type="similarity">
    <text evidence="3 21">Belongs to the bacterial diacylglycerol kinase family.</text>
</comment>
<evidence type="ECO:0000256" key="2">
    <source>
        <dbReference type="ARBA" id="ARBA00004429"/>
    </source>
</evidence>
<evidence type="ECO:0000256" key="12">
    <source>
        <dbReference type="ARBA" id="ARBA00022741"/>
    </source>
</evidence>
<evidence type="ECO:0000256" key="11">
    <source>
        <dbReference type="ARBA" id="ARBA00022723"/>
    </source>
</evidence>
<keyword evidence="10 21" id="KW-0812">Transmembrane</keyword>
<feature type="transmembrane region" description="Helical" evidence="21">
    <location>
        <begin position="109"/>
        <end position="129"/>
    </location>
</feature>
<dbReference type="PROSITE" id="PS01069">
    <property type="entry name" value="DAGK_PROKAR"/>
    <property type="match status" value="1"/>
</dbReference>
<evidence type="ECO:0000256" key="7">
    <source>
        <dbReference type="ARBA" id="ARBA00022516"/>
    </source>
</evidence>
<keyword evidence="6" id="KW-1003">Cell membrane</keyword>
<evidence type="ECO:0000256" key="5">
    <source>
        <dbReference type="ARBA" id="ARBA00017575"/>
    </source>
</evidence>
<keyword evidence="16 21" id="KW-1133">Transmembrane helix</keyword>
<dbReference type="Proteomes" id="UP001243717">
    <property type="component" value="Unassembled WGS sequence"/>
</dbReference>
<dbReference type="RefSeq" id="WP_308983804.1">
    <property type="nucleotide sequence ID" value="NZ_JARXIC010000003.1"/>
</dbReference>
<evidence type="ECO:0000256" key="6">
    <source>
        <dbReference type="ARBA" id="ARBA00022475"/>
    </source>
</evidence>
<evidence type="ECO:0000256" key="16">
    <source>
        <dbReference type="ARBA" id="ARBA00022989"/>
    </source>
</evidence>
<dbReference type="InterPro" id="IPR000829">
    <property type="entry name" value="DAGK"/>
</dbReference>
<keyword evidence="20 21" id="KW-1208">Phospholipid metabolism</keyword>
<feature type="transmembrane region" description="Helical" evidence="21">
    <location>
        <begin position="67"/>
        <end position="88"/>
    </location>
</feature>
<keyword evidence="17 21" id="KW-0443">Lipid metabolism</keyword>
<keyword evidence="14 21" id="KW-0067">ATP-binding</keyword>
<evidence type="ECO:0000256" key="18">
    <source>
        <dbReference type="ARBA" id="ARBA00023136"/>
    </source>
</evidence>
<evidence type="ECO:0000313" key="23">
    <source>
        <dbReference type="Proteomes" id="UP001243717"/>
    </source>
</evidence>
<keyword evidence="12 21" id="KW-0547">Nucleotide-binding</keyword>
<accession>A0ABU1AHF0</accession>
<proteinExistence type="inferred from homology"/>
<dbReference type="Gene3D" id="1.10.287.3610">
    <property type="match status" value="1"/>
</dbReference>
<evidence type="ECO:0000256" key="8">
    <source>
        <dbReference type="ARBA" id="ARBA00022519"/>
    </source>
</evidence>
<evidence type="ECO:0000256" key="13">
    <source>
        <dbReference type="ARBA" id="ARBA00022777"/>
    </source>
</evidence>
<reference evidence="22 23" key="1">
    <citation type="submission" date="2023-04" db="EMBL/GenBank/DDBJ databases">
        <title>A novel bacteria isolated from coastal sediment.</title>
        <authorList>
            <person name="Liu X.-J."/>
            <person name="Du Z.-J."/>
        </authorList>
    </citation>
    <scope>NUCLEOTIDE SEQUENCE [LARGE SCALE GENOMIC DNA]</scope>
    <source>
        <strain evidence="22 23">SDUM461004</strain>
    </source>
</reference>
<dbReference type="PANTHER" id="PTHR34299:SF1">
    <property type="entry name" value="DIACYLGLYCEROL KINASE"/>
    <property type="match status" value="1"/>
</dbReference>
<evidence type="ECO:0000256" key="19">
    <source>
        <dbReference type="ARBA" id="ARBA00023209"/>
    </source>
</evidence>
<evidence type="ECO:0000256" key="3">
    <source>
        <dbReference type="ARBA" id="ARBA00005967"/>
    </source>
</evidence>
<evidence type="ECO:0000256" key="10">
    <source>
        <dbReference type="ARBA" id="ARBA00022692"/>
    </source>
</evidence>
<evidence type="ECO:0000256" key="1">
    <source>
        <dbReference type="ARBA" id="ARBA00001946"/>
    </source>
</evidence>
<gene>
    <name evidence="22" type="ORF">QEH59_02610</name>
</gene>
<protein>
    <recommendedName>
        <fullName evidence="5 21">Diacylglycerol kinase</fullName>
        <ecNumber evidence="4 21">2.7.1.107</ecNumber>
    </recommendedName>
</protein>
<keyword evidence="8" id="KW-0997">Cell inner membrane</keyword>
<evidence type="ECO:0000256" key="14">
    <source>
        <dbReference type="ARBA" id="ARBA00022840"/>
    </source>
</evidence>
<evidence type="ECO:0000313" key="22">
    <source>
        <dbReference type="EMBL" id="MDQ8193300.1"/>
    </source>
</evidence>
<keyword evidence="11" id="KW-0479">Metal-binding</keyword>
<comment type="function">
    <text evidence="21">Catalyzes the ATP-dependent phosphorylation of sn-l,2-diacylglycerol (DAG) to phosphatidic acid. Involved in the recycling of diacylglycerol produced as a by-product during membrane-derived oligosaccharide (MDO) biosynthesis.</text>
</comment>
<name>A0ABU1AHF0_9BACT</name>
<evidence type="ECO:0000256" key="17">
    <source>
        <dbReference type="ARBA" id="ARBA00023098"/>
    </source>
</evidence>
<dbReference type="InterPro" id="IPR033718">
    <property type="entry name" value="DAGK_prok"/>
</dbReference>
<dbReference type="PANTHER" id="PTHR34299">
    <property type="entry name" value="DIACYLGLYCEROL KINASE"/>
    <property type="match status" value="1"/>
</dbReference>
<evidence type="ECO:0000256" key="21">
    <source>
        <dbReference type="RuleBase" id="RU363065"/>
    </source>
</evidence>
<keyword evidence="18 21" id="KW-0472">Membrane</keyword>
<dbReference type="EC" id="2.7.1.107" evidence="4 21"/>
<comment type="cofactor">
    <cofactor evidence="1">
        <name>Mg(2+)</name>
        <dbReference type="ChEBI" id="CHEBI:18420"/>
    </cofactor>
</comment>
<organism evidence="22 23">
    <name type="scientific">Thalassobacterium sedimentorum</name>
    <dbReference type="NCBI Taxonomy" id="3041258"/>
    <lineage>
        <taxon>Bacteria</taxon>
        <taxon>Pseudomonadati</taxon>
        <taxon>Verrucomicrobiota</taxon>
        <taxon>Opitutia</taxon>
        <taxon>Puniceicoccales</taxon>
        <taxon>Coraliomargaritaceae</taxon>
        <taxon>Thalassobacterium</taxon>
    </lineage>
</organism>
<dbReference type="GO" id="GO:0004143">
    <property type="term" value="F:ATP-dependent diacylglycerol kinase activity"/>
    <property type="evidence" value="ECO:0007669"/>
    <property type="project" value="UniProtKB-EC"/>
</dbReference>
<evidence type="ECO:0000256" key="15">
    <source>
        <dbReference type="ARBA" id="ARBA00022842"/>
    </source>
</evidence>
<dbReference type="InterPro" id="IPR036945">
    <property type="entry name" value="DAGK_sf"/>
</dbReference>
<comment type="catalytic activity">
    <reaction evidence="21">
        <text>a 1,2-diacyl-sn-glycerol + ATP = a 1,2-diacyl-sn-glycero-3-phosphate + ADP + H(+)</text>
        <dbReference type="Rhea" id="RHEA:10272"/>
        <dbReference type="ChEBI" id="CHEBI:15378"/>
        <dbReference type="ChEBI" id="CHEBI:17815"/>
        <dbReference type="ChEBI" id="CHEBI:30616"/>
        <dbReference type="ChEBI" id="CHEBI:58608"/>
        <dbReference type="ChEBI" id="CHEBI:456216"/>
        <dbReference type="EC" id="2.7.1.107"/>
    </reaction>
</comment>
<feature type="transmembrane region" description="Helical" evidence="21">
    <location>
        <begin position="44"/>
        <end position="61"/>
    </location>
</feature>
<keyword evidence="19" id="KW-0594">Phospholipid biosynthesis</keyword>
<evidence type="ECO:0000256" key="4">
    <source>
        <dbReference type="ARBA" id="ARBA00012133"/>
    </source>
</evidence>
<evidence type="ECO:0000256" key="9">
    <source>
        <dbReference type="ARBA" id="ARBA00022679"/>
    </source>
</evidence>
<keyword evidence="23" id="KW-1185">Reference proteome</keyword>
<sequence>MDSEPIDPNIHKNSGFTRVFKALSYSLQGLASSMKHEAAFRQEVFLAVVLIPASFLLQVPLMQQLILVASVLLVLIIELLNSAVEAVVDDISLRNRPLAKRAKDMGSAAVLLSLLNCFICWASVIALNWDRYFS</sequence>
<dbReference type="EMBL" id="JARXIC010000003">
    <property type="protein sequence ID" value="MDQ8193300.1"/>
    <property type="molecule type" value="Genomic_DNA"/>
</dbReference>
<keyword evidence="9 21" id="KW-0808">Transferase</keyword>
<keyword evidence="13 21" id="KW-0418">Kinase</keyword>
<comment type="caution">
    <text evidence="22">The sequence shown here is derived from an EMBL/GenBank/DDBJ whole genome shotgun (WGS) entry which is preliminary data.</text>
</comment>
<dbReference type="Pfam" id="PF01219">
    <property type="entry name" value="DAGK_prokar"/>
    <property type="match status" value="1"/>
</dbReference>
<keyword evidence="7" id="KW-0444">Lipid biosynthesis</keyword>
<evidence type="ECO:0000256" key="20">
    <source>
        <dbReference type="ARBA" id="ARBA00023264"/>
    </source>
</evidence>